<gene>
    <name evidence="2" type="ORF">SAMN02745116_02331</name>
</gene>
<protein>
    <submittedName>
        <fullName evidence="2">Uncharacterized protein</fullName>
    </submittedName>
</protein>
<organism evidence="2 3">
    <name type="scientific">Pilibacter termitis</name>
    <dbReference type="NCBI Taxonomy" id="263852"/>
    <lineage>
        <taxon>Bacteria</taxon>
        <taxon>Bacillati</taxon>
        <taxon>Bacillota</taxon>
        <taxon>Bacilli</taxon>
        <taxon>Lactobacillales</taxon>
        <taxon>Enterococcaceae</taxon>
        <taxon>Pilibacter</taxon>
    </lineage>
</organism>
<sequence length="90" mass="10906">MIEYLKVALFFALYFFFREVWGKVFLIKGLNNILKEKIKIRLPEVIFKFFEILIVLFFFRFIPFFFFVVTTFLLSGIVSVADFLTEKRKN</sequence>
<proteinExistence type="predicted"/>
<dbReference type="AlphaFoldDB" id="A0A1T4QUV8"/>
<keyword evidence="1" id="KW-0472">Membrane</keyword>
<name>A0A1T4QUV8_9ENTE</name>
<evidence type="ECO:0000256" key="1">
    <source>
        <dbReference type="SAM" id="Phobius"/>
    </source>
</evidence>
<dbReference type="Proteomes" id="UP000190328">
    <property type="component" value="Unassembled WGS sequence"/>
</dbReference>
<keyword evidence="1" id="KW-0812">Transmembrane</keyword>
<accession>A0A1T4QUV8</accession>
<keyword evidence="1" id="KW-1133">Transmembrane helix</keyword>
<dbReference type="RefSeq" id="WP_078808231.1">
    <property type="nucleotide sequence ID" value="NZ_FUXI01000034.1"/>
</dbReference>
<dbReference type="EMBL" id="FUXI01000034">
    <property type="protein sequence ID" value="SKA07570.1"/>
    <property type="molecule type" value="Genomic_DNA"/>
</dbReference>
<evidence type="ECO:0000313" key="3">
    <source>
        <dbReference type="Proteomes" id="UP000190328"/>
    </source>
</evidence>
<dbReference type="STRING" id="263852.SAMN02745116_02331"/>
<evidence type="ECO:0000313" key="2">
    <source>
        <dbReference type="EMBL" id="SKA07570.1"/>
    </source>
</evidence>
<keyword evidence="3" id="KW-1185">Reference proteome</keyword>
<reference evidence="2 3" key="1">
    <citation type="submission" date="2017-02" db="EMBL/GenBank/DDBJ databases">
        <authorList>
            <person name="Peterson S.W."/>
        </authorList>
    </citation>
    <scope>NUCLEOTIDE SEQUENCE [LARGE SCALE GENOMIC DNA]</scope>
    <source>
        <strain evidence="2 3">ATCC BAA-1030</strain>
    </source>
</reference>
<feature type="transmembrane region" description="Helical" evidence="1">
    <location>
        <begin position="52"/>
        <end position="84"/>
    </location>
</feature>